<reference evidence="3" key="1">
    <citation type="journal article" date="2019" name="Int. J. Syst. Evol. Microbiol.">
        <title>The Global Catalogue of Microorganisms (GCM) 10K type strain sequencing project: providing services to taxonomists for standard genome sequencing and annotation.</title>
        <authorList>
            <consortium name="The Broad Institute Genomics Platform"/>
            <consortium name="The Broad Institute Genome Sequencing Center for Infectious Disease"/>
            <person name="Wu L."/>
            <person name="Ma J."/>
        </authorList>
    </citation>
    <scope>NUCLEOTIDE SEQUENCE [LARGE SCALE GENOMIC DNA]</scope>
    <source>
        <strain evidence="3">CGMCC 4.7152</strain>
    </source>
</reference>
<evidence type="ECO:0000256" key="1">
    <source>
        <dbReference type="SAM" id="MobiDB-lite"/>
    </source>
</evidence>
<keyword evidence="3" id="KW-1185">Reference proteome</keyword>
<comment type="caution">
    <text evidence="2">The sequence shown here is derived from an EMBL/GenBank/DDBJ whole genome shotgun (WGS) entry which is preliminary data.</text>
</comment>
<protein>
    <submittedName>
        <fullName evidence="2">DUF5994 family protein</fullName>
    </submittedName>
</protein>
<dbReference type="EMBL" id="JBHSIU010000005">
    <property type="protein sequence ID" value="MFC4997076.1"/>
    <property type="molecule type" value="Genomic_DNA"/>
</dbReference>
<dbReference type="InterPro" id="IPR046036">
    <property type="entry name" value="DUF5994"/>
</dbReference>
<dbReference type="Proteomes" id="UP001595912">
    <property type="component" value="Unassembled WGS sequence"/>
</dbReference>
<sequence length="146" mass="15461">MLTTAQRATVVPPGPPSTPRLELAEERTNVSVLDGGWWPRSTDPVAELPGLVVALTARYGPIHRLMLNADAWDTRVRRLAVPDGVVRIGWFDTLNPAVVVATTGRGVQIDLLVVPPTTGEADAKAMMAAAADPGNRLRAAAILNPA</sequence>
<evidence type="ECO:0000313" key="3">
    <source>
        <dbReference type="Proteomes" id="UP001595912"/>
    </source>
</evidence>
<feature type="region of interest" description="Disordered" evidence="1">
    <location>
        <begin position="1"/>
        <end position="20"/>
    </location>
</feature>
<dbReference type="RefSeq" id="WP_380113295.1">
    <property type="nucleotide sequence ID" value="NZ_JBHSIU010000005.1"/>
</dbReference>
<dbReference type="Pfam" id="PF19457">
    <property type="entry name" value="DUF5994"/>
    <property type="match status" value="1"/>
</dbReference>
<proteinExistence type="predicted"/>
<evidence type="ECO:0000313" key="2">
    <source>
        <dbReference type="EMBL" id="MFC4997076.1"/>
    </source>
</evidence>
<name>A0ABV9VR47_9ACTN</name>
<gene>
    <name evidence="2" type="ORF">ACFPIJ_04465</name>
</gene>
<organism evidence="2 3">
    <name type="scientific">Dactylosporangium cerinum</name>
    <dbReference type="NCBI Taxonomy" id="1434730"/>
    <lineage>
        <taxon>Bacteria</taxon>
        <taxon>Bacillati</taxon>
        <taxon>Actinomycetota</taxon>
        <taxon>Actinomycetes</taxon>
        <taxon>Micromonosporales</taxon>
        <taxon>Micromonosporaceae</taxon>
        <taxon>Dactylosporangium</taxon>
    </lineage>
</organism>
<accession>A0ABV9VR47</accession>